<dbReference type="Pfam" id="PF08679">
    <property type="entry name" value="DsrD"/>
    <property type="match status" value="1"/>
</dbReference>
<dbReference type="STRING" id="387631.Asulf_00914"/>
<dbReference type="EMBL" id="CP005290">
    <property type="protein sequence ID" value="AGK60919.1"/>
    <property type="molecule type" value="Genomic_DNA"/>
</dbReference>
<dbReference type="Gene3D" id="1.10.10.10">
    <property type="entry name" value="Winged helix-like DNA-binding domain superfamily/Winged helix DNA-binding domain"/>
    <property type="match status" value="1"/>
</dbReference>
<evidence type="ECO:0000313" key="2">
    <source>
        <dbReference type="EMBL" id="AGK60919.1"/>
    </source>
</evidence>
<dbReference type="InterPro" id="IPR014793">
    <property type="entry name" value="DsrD"/>
</dbReference>
<dbReference type="Proteomes" id="UP000013307">
    <property type="component" value="Chromosome"/>
</dbReference>
<evidence type="ECO:0000313" key="3">
    <source>
        <dbReference type="Proteomes" id="UP000013307"/>
    </source>
</evidence>
<gene>
    <name evidence="2" type="ORF">Asulf_00914</name>
</gene>
<dbReference type="HOGENOM" id="CLU_2613403_0_0_2"/>
<dbReference type="eggNOG" id="arCOG10384">
    <property type="taxonomic scope" value="Archaea"/>
</dbReference>
<feature type="domain" description="Dissimilatory sulphite reductase D" evidence="1">
    <location>
        <begin position="8"/>
        <end position="59"/>
    </location>
</feature>
<reference evidence="2 3" key="1">
    <citation type="journal article" date="2013" name="Genome Announc.">
        <title>Complete Genome Sequence of the Thermophilic and Facultatively Chemolithoautotrophic Sulfate Reducer Archaeoglobus sulfaticallidus Strain PM70-1T.</title>
        <authorList>
            <person name="Stokke R."/>
            <person name="Hocking W.P."/>
            <person name="Steinsbu B.O."/>
            <person name="Steen I.H."/>
        </authorList>
    </citation>
    <scope>NUCLEOTIDE SEQUENCE [LARGE SCALE GENOMIC DNA]</scope>
    <source>
        <strain evidence="2">PM70-1</strain>
    </source>
</reference>
<dbReference type="InterPro" id="IPR036390">
    <property type="entry name" value="WH_DNA-bd_sf"/>
</dbReference>
<dbReference type="GeneID" id="15392555"/>
<evidence type="ECO:0000259" key="1">
    <source>
        <dbReference type="Pfam" id="PF08679"/>
    </source>
</evidence>
<dbReference type="OrthoDB" id="50288at2157"/>
<dbReference type="KEGG" id="ast:Asulf_00914"/>
<dbReference type="SUPFAM" id="SSF46785">
    <property type="entry name" value="Winged helix' DNA-binding domain"/>
    <property type="match status" value="1"/>
</dbReference>
<protein>
    <recommendedName>
        <fullName evidence="1">Dissimilatory sulphite reductase D domain-containing protein</fullName>
    </recommendedName>
</protein>
<name>N0BBE2_9EURY</name>
<dbReference type="RefSeq" id="WP_015590517.1">
    <property type="nucleotide sequence ID" value="NC_021169.1"/>
</dbReference>
<accession>N0BBE2</accession>
<proteinExistence type="predicted"/>
<keyword evidence="3" id="KW-1185">Reference proteome</keyword>
<dbReference type="InterPro" id="IPR036388">
    <property type="entry name" value="WH-like_DNA-bd_sf"/>
</dbReference>
<sequence length="78" mass="9076">MSEFDEEVKQKVLEKLAQKPWSTRDLAKILKMKKREVDKICKELINEGKATYWSSGSTAYVTTVEKAEEMEAKRKEAH</sequence>
<organism evidence="2 3">
    <name type="scientific">Archaeoglobus sulfaticallidus PM70-1</name>
    <dbReference type="NCBI Taxonomy" id="387631"/>
    <lineage>
        <taxon>Archaea</taxon>
        <taxon>Methanobacteriati</taxon>
        <taxon>Methanobacteriota</taxon>
        <taxon>Archaeoglobi</taxon>
        <taxon>Archaeoglobales</taxon>
        <taxon>Archaeoglobaceae</taxon>
        <taxon>Archaeoglobus</taxon>
    </lineage>
</organism>
<dbReference type="AlphaFoldDB" id="N0BBE2"/>